<evidence type="ECO:0000313" key="3">
    <source>
        <dbReference type="Proteomes" id="UP000324222"/>
    </source>
</evidence>
<dbReference type="InterPro" id="IPR036179">
    <property type="entry name" value="Ig-like_dom_sf"/>
</dbReference>
<reference evidence="2 3" key="1">
    <citation type="submission" date="2019-05" db="EMBL/GenBank/DDBJ databases">
        <title>Another draft genome of Portunus trituberculatus and its Hox gene families provides insights of decapod evolution.</title>
        <authorList>
            <person name="Jeong J.-H."/>
            <person name="Song I."/>
            <person name="Kim S."/>
            <person name="Choi T."/>
            <person name="Kim D."/>
            <person name="Ryu S."/>
            <person name="Kim W."/>
        </authorList>
    </citation>
    <scope>NUCLEOTIDE SEQUENCE [LARGE SCALE GENOMIC DNA]</scope>
    <source>
        <tissue evidence="2">Muscle</tissue>
    </source>
</reference>
<dbReference type="SUPFAM" id="SSF48726">
    <property type="entry name" value="Immunoglobulin"/>
    <property type="match status" value="1"/>
</dbReference>
<comment type="caution">
    <text evidence="2">The sequence shown here is derived from an EMBL/GenBank/DDBJ whole genome shotgun (WGS) entry which is preliminary data.</text>
</comment>
<evidence type="ECO:0000313" key="2">
    <source>
        <dbReference type="EMBL" id="MPC85892.1"/>
    </source>
</evidence>
<gene>
    <name evidence="2" type="primary">Dscam2_15</name>
    <name evidence="2" type="ORF">E2C01_080691</name>
</gene>
<dbReference type="EMBL" id="VSRR010069887">
    <property type="protein sequence ID" value="MPC85892.1"/>
    <property type="molecule type" value="Genomic_DNA"/>
</dbReference>
<keyword evidence="3" id="KW-1185">Reference proteome</keyword>
<dbReference type="PROSITE" id="PS50835">
    <property type="entry name" value="IG_LIKE"/>
    <property type="match status" value="1"/>
</dbReference>
<name>A0A5B7IQ20_PORTR</name>
<protein>
    <submittedName>
        <fullName evidence="2">Down syndrome cell adhesion molecule-like protein Dscam2</fullName>
    </submittedName>
</protein>
<dbReference type="Proteomes" id="UP000324222">
    <property type="component" value="Unassembled WGS sequence"/>
</dbReference>
<dbReference type="InterPro" id="IPR013783">
    <property type="entry name" value="Ig-like_fold"/>
</dbReference>
<proteinExistence type="predicted"/>
<dbReference type="OrthoDB" id="6374020at2759"/>
<dbReference type="AlphaFoldDB" id="A0A5B7IQ20"/>
<dbReference type="Gene3D" id="2.60.40.10">
    <property type="entry name" value="Immunoglobulins"/>
    <property type="match status" value="1"/>
</dbReference>
<organism evidence="2 3">
    <name type="scientific">Portunus trituberculatus</name>
    <name type="common">Swimming crab</name>
    <name type="synonym">Neptunus trituberculatus</name>
    <dbReference type="NCBI Taxonomy" id="210409"/>
    <lineage>
        <taxon>Eukaryota</taxon>
        <taxon>Metazoa</taxon>
        <taxon>Ecdysozoa</taxon>
        <taxon>Arthropoda</taxon>
        <taxon>Crustacea</taxon>
        <taxon>Multicrustacea</taxon>
        <taxon>Malacostraca</taxon>
        <taxon>Eumalacostraca</taxon>
        <taxon>Eucarida</taxon>
        <taxon>Decapoda</taxon>
        <taxon>Pleocyemata</taxon>
        <taxon>Brachyura</taxon>
        <taxon>Eubrachyura</taxon>
        <taxon>Portunoidea</taxon>
        <taxon>Portunidae</taxon>
        <taxon>Portuninae</taxon>
        <taxon>Portunus</taxon>
    </lineage>
</organism>
<accession>A0A5B7IQ20</accession>
<dbReference type="InterPro" id="IPR007110">
    <property type="entry name" value="Ig-like_dom"/>
</dbReference>
<feature type="domain" description="Ig-like" evidence="1">
    <location>
        <begin position="23"/>
        <end position="59"/>
    </location>
</feature>
<sequence>MSRKLYRLNFSRKLAPMCNESGPIIVEEPDSRVDVFNSSGANIRCTVRGHPKPSVVWVRAEDGTAVSDFPGLRRAQSGPRVVVRLQVDNGPCIYETGLYIASRAVSRSLENSASQHPVVNEVFVLC</sequence>
<evidence type="ECO:0000259" key="1">
    <source>
        <dbReference type="PROSITE" id="PS50835"/>
    </source>
</evidence>